<protein>
    <submittedName>
        <fullName evidence="6">DNA-binding transcriptional LysR family regulator</fullName>
    </submittedName>
</protein>
<keyword evidence="4" id="KW-0804">Transcription</keyword>
<feature type="domain" description="LysR substrate-binding" evidence="5">
    <location>
        <begin position="10"/>
        <end position="212"/>
    </location>
</feature>
<dbReference type="Pfam" id="PF03466">
    <property type="entry name" value="LysR_substrate"/>
    <property type="match status" value="1"/>
</dbReference>
<dbReference type="CDD" id="cd08414">
    <property type="entry name" value="PBP2_LTTR_aromatics_like"/>
    <property type="match status" value="1"/>
</dbReference>
<organism evidence="6 7">
    <name type="scientific">Pseudoclavibacter helvolus</name>
    <dbReference type="NCBI Taxonomy" id="255205"/>
    <lineage>
        <taxon>Bacteria</taxon>
        <taxon>Bacillati</taxon>
        <taxon>Actinomycetota</taxon>
        <taxon>Actinomycetes</taxon>
        <taxon>Micrococcales</taxon>
        <taxon>Microbacteriaceae</taxon>
        <taxon>Pseudoclavibacter</taxon>
    </lineage>
</organism>
<evidence type="ECO:0000256" key="2">
    <source>
        <dbReference type="ARBA" id="ARBA00023015"/>
    </source>
</evidence>
<evidence type="ECO:0000256" key="3">
    <source>
        <dbReference type="ARBA" id="ARBA00023125"/>
    </source>
</evidence>
<comment type="caution">
    <text evidence="6">The sequence shown here is derived from an EMBL/GenBank/DDBJ whole genome shotgun (WGS) entry which is preliminary data.</text>
</comment>
<dbReference type="RefSeq" id="WP_183626197.1">
    <property type="nucleotide sequence ID" value="NZ_JACHWJ010000005.1"/>
</dbReference>
<dbReference type="SUPFAM" id="SSF53850">
    <property type="entry name" value="Periplasmic binding protein-like II"/>
    <property type="match status" value="1"/>
</dbReference>
<dbReference type="PANTHER" id="PTHR30346">
    <property type="entry name" value="TRANSCRIPTIONAL DUAL REGULATOR HCAR-RELATED"/>
    <property type="match status" value="1"/>
</dbReference>
<evidence type="ECO:0000259" key="5">
    <source>
        <dbReference type="Pfam" id="PF03466"/>
    </source>
</evidence>
<dbReference type="GO" id="GO:0032993">
    <property type="term" value="C:protein-DNA complex"/>
    <property type="evidence" value="ECO:0007669"/>
    <property type="project" value="TreeGrafter"/>
</dbReference>
<dbReference type="AlphaFoldDB" id="A0A7W4YFW2"/>
<comment type="similarity">
    <text evidence="1">Belongs to the LysR transcriptional regulatory family.</text>
</comment>
<dbReference type="Proteomes" id="UP000545286">
    <property type="component" value="Unassembled WGS sequence"/>
</dbReference>
<keyword evidence="2" id="KW-0805">Transcription regulation</keyword>
<proteinExistence type="inferred from homology"/>
<dbReference type="EMBL" id="JACHWJ010000005">
    <property type="protein sequence ID" value="MBB2958984.1"/>
    <property type="molecule type" value="Genomic_DNA"/>
</dbReference>
<keyword evidence="7" id="KW-1185">Reference proteome</keyword>
<dbReference type="Gene3D" id="3.40.190.10">
    <property type="entry name" value="Periplasmic binding protein-like II"/>
    <property type="match status" value="2"/>
</dbReference>
<dbReference type="GO" id="GO:0003700">
    <property type="term" value="F:DNA-binding transcription factor activity"/>
    <property type="evidence" value="ECO:0007669"/>
    <property type="project" value="TreeGrafter"/>
</dbReference>
<keyword evidence="3 6" id="KW-0238">DNA-binding</keyword>
<evidence type="ECO:0000256" key="4">
    <source>
        <dbReference type="ARBA" id="ARBA00023163"/>
    </source>
</evidence>
<evidence type="ECO:0000256" key="1">
    <source>
        <dbReference type="ARBA" id="ARBA00009437"/>
    </source>
</evidence>
<dbReference type="PANTHER" id="PTHR30346:SF0">
    <property type="entry name" value="HCA OPERON TRANSCRIPTIONAL ACTIVATOR HCAR"/>
    <property type="match status" value="1"/>
</dbReference>
<evidence type="ECO:0000313" key="7">
    <source>
        <dbReference type="Proteomes" id="UP000545286"/>
    </source>
</evidence>
<gene>
    <name evidence="6" type="ORF">FHX72_003136</name>
</gene>
<dbReference type="GO" id="GO:0003677">
    <property type="term" value="F:DNA binding"/>
    <property type="evidence" value="ECO:0007669"/>
    <property type="project" value="UniProtKB-KW"/>
</dbReference>
<sequence>MGAAAGGEQAVPQLRLGVVASASGSLAASAIGSMLQRVPDARLEMRRTGFFEVVDDLVGDRVDVVLAPSPVSASGEVACEPLWTEGRMLVVPAGHRLAGRSSVSIAETNDEVFVAASAGPQEILDWWVVNPRPDGSRIVPGTSADSMEGLLELVAAGVGVNIAGSSAAHHYQRDDIVFVPIDDIEPVTVMMCTLRSTENPLVPVFRDLMRGQVPG</sequence>
<reference evidence="6 7" key="1">
    <citation type="submission" date="2020-08" db="EMBL/GenBank/DDBJ databases">
        <title>Sequencing the genomes of 1000 actinobacteria strains.</title>
        <authorList>
            <person name="Klenk H.-P."/>
        </authorList>
    </citation>
    <scope>NUCLEOTIDE SEQUENCE [LARGE SCALE GENOMIC DNA]</scope>
    <source>
        <strain evidence="6 7">DSM 20419</strain>
    </source>
</reference>
<accession>A0A7W4YFW2</accession>
<name>A0A7W4YFW2_9MICO</name>
<evidence type="ECO:0000313" key="6">
    <source>
        <dbReference type="EMBL" id="MBB2958984.1"/>
    </source>
</evidence>
<dbReference type="InterPro" id="IPR005119">
    <property type="entry name" value="LysR_subst-bd"/>
</dbReference>